<dbReference type="AlphaFoldDB" id="A0A329QFD0"/>
<accession>A0A329QFD0</accession>
<evidence type="ECO:0008006" key="4">
    <source>
        <dbReference type="Google" id="ProtNLM"/>
    </source>
</evidence>
<proteinExistence type="predicted"/>
<evidence type="ECO:0000313" key="3">
    <source>
        <dbReference type="Proteomes" id="UP000250462"/>
    </source>
</evidence>
<organism evidence="2 3">
    <name type="scientific">Phytoactinopolyspora halophila</name>
    <dbReference type="NCBI Taxonomy" id="1981511"/>
    <lineage>
        <taxon>Bacteria</taxon>
        <taxon>Bacillati</taxon>
        <taxon>Actinomycetota</taxon>
        <taxon>Actinomycetes</taxon>
        <taxon>Jiangellales</taxon>
        <taxon>Jiangellaceae</taxon>
        <taxon>Phytoactinopolyspora</taxon>
    </lineage>
</organism>
<comment type="caution">
    <text evidence="2">The sequence shown here is derived from an EMBL/GenBank/DDBJ whole genome shotgun (WGS) entry which is preliminary data.</text>
</comment>
<gene>
    <name evidence="2" type="ORF">DPM12_17590</name>
</gene>
<dbReference type="EMBL" id="QMIG01000022">
    <property type="protein sequence ID" value="RAW11155.1"/>
    <property type="molecule type" value="Genomic_DNA"/>
</dbReference>
<keyword evidence="3" id="KW-1185">Reference proteome</keyword>
<sequence length="562" mass="62207">MRRGDVEEVMPGVFPKNWPHPITANVLETASRDFAEMLGSLPQVSCQPTKFTSHRAKKSADVRTKIALGYIEDSRLQPQMYSGADSFFFYGAMAFIVDPDFDIMKPTIRVTSTANCYYLRNFKGDVAAFYQRWYETIDWLVAKFPEHKHKIKNQDAFHFGEHGSTMLEVVKYYGPQSCKILLPDRNLVIRDSPNPLNKTNVYIAERYRWDGEQRGQFDDVAWTQMAKARTALYGMEASDQALNAPWALPEDVTTVSLGPRSVMRSREPEKIGRVPINMPPEAYSQQEFLAGQERMGARYPEGMTGNLDASVITGQGVNALLSQANLQVKVAQELVAIALQDAIAHAFEMDEVFWPDSQKTTEGATEGARFAVRYTPAKDIKGDYSVSATYGFASGLDPNRALVFMLQLRADGNLSKDTLMRHMGHLFGVGAQEELERVDAEELEAALKQGLFQLASSIGNPEMAGMGVDPRSVVRQMAHVIEQREKGKPLHDAILEALDLPDEELNPQAPQQGSPGGDEELIPGMPPQGGSPDLNMIMAGLTPGGNPNLQSTVSRQQRTTGG</sequence>
<feature type="region of interest" description="Disordered" evidence="1">
    <location>
        <begin position="502"/>
        <end position="562"/>
    </location>
</feature>
<reference evidence="2 3" key="1">
    <citation type="submission" date="2018-06" db="EMBL/GenBank/DDBJ databases">
        <title>Phytoactinopolyspora halophila sp. nov., a novel halophilic actinomycete isolated from a saline soil in China.</title>
        <authorList>
            <person name="Tang S.-K."/>
        </authorList>
    </citation>
    <scope>NUCLEOTIDE SEQUENCE [LARGE SCALE GENOMIC DNA]</scope>
    <source>
        <strain evidence="2 3">YIM 96934</strain>
    </source>
</reference>
<dbReference type="Proteomes" id="UP000250462">
    <property type="component" value="Unassembled WGS sequence"/>
</dbReference>
<name>A0A329QFD0_9ACTN</name>
<feature type="compositionally biased region" description="Polar residues" evidence="1">
    <location>
        <begin position="545"/>
        <end position="562"/>
    </location>
</feature>
<evidence type="ECO:0000256" key="1">
    <source>
        <dbReference type="SAM" id="MobiDB-lite"/>
    </source>
</evidence>
<protein>
    <recommendedName>
        <fullName evidence="4">Phage portal protein</fullName>
    </recommendedName>
</protein>
<evidence type="ECO:0000313" key="2">
    <source>
        <dbReference type="EMBL" id="RAW11155.1"/>
    </source>
</evidence>